<dbReference type="eggNOG" id="KOG2920">
    <property type="taxonomic scope" value="Eukaryota"/>
</dbReference>
<dbReference type="OrthoDB" id="1723750at2759"/>
<dbReference type="PANTHER" id="PTHR14614:SF39">
    <property type="entry name" value="HISTIDINE PROTEIN METHYLTRANSFERASE 1 HOMOLOG"/>
    <property type="match status" value="1"/>
</dbReference>
<accession>G0SF63</accession>
<dbReference type="PANTHER" id="PTHR14614">
    <property type="entry name" value="HEPATOCELLULAR CARCINOMA-ASSOCIATED ANTIGEN"/>
    <property type="match status" value="1"/>
</dbReference>
<dbReference type="Proteomes" id="UP000008066">
    <property type="component" value="Unassembled WGS sequence"/>
</dbReference>
<evidence type="ECO:0000256" key="8">
    <source>
        <dbReference type="ARBA" id="ARBA00023242"/>
    </source>
</evidence>
<dbReference type="GO" id="GO:0032259">
    <property type="term" value="P:methylation"/>
    <property type="evidence" value="ECO:0007669"/>
    <property type="project" value="UniProtKB-KW"/>
</dbReference>
<dbReference type="EMBL" id="GL988046">
    <property type="protein sequence ID" value="EGS18079.1"/>
    <property type="molecule type" value="Genomic_DNA"/>
</dbReference>
<evidence type="ECO:0000313" key="12">
    <source>
        <dbReference type="Proteomes" id="UP000008066"/>
    </source>
</evidence>
<evidence type="ECO:0000256" key="1">
    <source>
        <dbReference type="ARBA" id="ARBA00004123"/>
    </source>
</evidence>
<dbReference type="Gene3D" id="3.40.50.150">
    <property type="entry name" value="Vaccinia Virus protein VP39"/>
    <property type="match status" value="1"/>
</dbReference>
<reference evidence="11 12" key="1">
    <citation type="journal article" date="2011" name="Cell">
        <title>Insight into structure and assembly of the nuclear pore complex by utilizing the genome of a eukaryotic thermophile.</title>
        <authorList>
            <person name="Amlacher S."/>
            <person name="Sarges P."/>
            <person name="Flemming D."/>
            <person name="van Noort V."/>
            <person name="Kunze R."/>
            <person name="Devos D.P."/>
            <person name="Arumugam M."/>
            <person name="Bork P."/>
            <person name="Hurt E."/>
        </authorList>
    </citation>
    <scope>NUCLEOTIDE SEQUENCE [LARGE SCALE GENOMIC DNA]</scope>
    <source>
        <strain evidence="12">DSM 1495 / CBS 144.50 / IMI 039719</strain>
    </source>
</reference>
<evidence type="ECO:0000256" key="4">
    <source>
        <dbReference type="ARBA" id="ARBA00022490"/>
    </source>
</evidence>
<evidence type="ECO:0000256" key="2">
    <source>
        <dbReference type="ARBA" id="ARBA00004496"/>
    </source>
</evidence>
<protein>
    <recommendedName>
        <fullName evidence="3">protein-histidine N-methyltransferase</fullName>
        <ecNumber evidence="3">2.1.1.85</ecNumber>
    </recommendedName>
</protein>
<dbReference type="OMA" id="NLLLTWH"/>
<sequence>MTFSFSFTGDDIEDDGTTQMPAAPPASTTKSTLTSTAGAFPVQGKPLLPPTYHSLDDILSCQPSKIAFSLLDVTLPDGRTLQLPRRELWDVRVQLMAEEDGDNPNAEAEAGLGQHDVKTGIYEGGFKSWESSVDLVKVLASGGLEEGLLAREPCILIELGCGTALPSLALFQWALAGKAKSEQQQPLVLTLADYNPTVLYLVTLPNMLLSWALQRKEDPVIRKAFTPDGELELIPEVIEAFKQTLINNRITLSFLSGGWSPEFVDLLYSPAVGFSQLPDSTKTLVLGSETIYSPFALENFSTTLLSILENERRDRPNGKAKALVAAKRLYFGVGGSLDDFIEKMRGFGTSVSTVFEETQGVSRGVVECLLP</sequence>
<dbReference type="RefSeq" id="XP_006696410.1">
    <property type="nucleotide sequence ID" value="XM_006696347.1"/>
</dbReference>
<dbReference type="STRING" id="759272.G0SF63"/>
<feature type="region of interest" description="Disordered" evidence="10">
    <location>
        <begin position="1"/>
        <end position="33"/>
    </location>
</feature>
<dbReference type="GO" id="GO:0005634">
    <property type="term" value="C:nucleus"/>
    <property type="evidence" value="ECO:0007669"/>
    <property type="project" value="UniProtKB-SubCell"/>
</dbReference>
<organism evidence="12">
    <name type="scientific">Chaetomium thermophilum (strain DSM 1495 / CBS 144.50 / IMI 039719)</name>
    <name type="common">Thermochaetoides thermophila</name>
    <dbReference type="NCBI Taxonomy" id="759272"/>
    <lineage>
        <taxon>Eukaryota</taxon>
        <taxon>Fungi</taxon>
        <taxon>Dikarya</taxon>
        <taxon>Ascomycota</taxon>
        <taxon>Pezizomycotina</taxon>
        <taxon>Sordariomycetes</taxon>
        <taxon>Sordariomycetidae</taxon>
        <taxon>Sordariales</taxon>
        <taxon>Chaetomiaceae</taxon>
        <taxon>Thermochaetoides</taxon>
    </lineage>
</organism>
<comment type="subcellular location">
    <subcellularLocation>
        <location evidence="2">Cytoplasm</location>
    </subcellularLocation>
    <subcellularLocation>
        <location evidence="1">Nucleus</location>
    </subcellularLocation>
</comment>
<keyword evidence="5 11" id="KW-0489">Methyltransferase</keyword>
<evidence type="ECO:0000256" key="7">
    <source>
        <dbReference type="ARBA" id="ARBA00022691"/>
    </source>
</evidence>
<keyword evidence="7" id="KW-0949">S-adenosyl-L-methionine</keyword>
<dbReference type="InterPro" id="IPR029063">
    <property type="entry name" value="SAM-dependent_MTases_sf"/>
</dbReference>
<comment type="similarity">
    <text evidence="9">Belongs to the methyltransferase superfamily. METTL18 family.</text>
</comment>
<dbReference type="HOGENOM" id="CLU_038704_1_0_1"/>
<dbReference type="GeneID" id="18260132"/>
<evidence type="ECO:0000256" key="6">
    <source>
        <dbReference type="ARBA" id="ARBA00022679"/>
    </source>
</evidence>
<dbReference type="GO" id="GO:0005737">
    <property type="term" value="C:cytoplasm"/>
    <property type="evidence" value="ECO:0007669"/>
    <property type="project" value="UniProtKB-SubCell"/>
</dbReference>
<evidence type="ECO:0000256" key="10">
    <source>
        <dbReference type="SAM" id="MobiDB-lite"/>
    </source>
</evidence>
<dbReference type="KEGG" id="cthr:CTHT_0060940"/>
<evidence type="ECO:0000256" key="3">
    <source>
        <dbReference type="ARBA" id="ARBA00012533"/>
    </source>
</evidence>
<gene>
    <name evidence="11" type="ORF">CTHT_0060940</name>
</gene>
<evidence type="ECO:0000256" key="9">
    <source>
        <dbReference type="ARBA" id="ARBA00038126"/>
    </source>
</evidence>
<name>G0SF63_CHATD</name>
<keyword evidence="8" id="KW-0539">Nucleus</keyword>
<dbReference type="EC" id="2.1.1.85" evidence="3"/>
<dbReference type="AlphaFoldDB" id="G0SF63"/>
<keyword evidence="12" id="KW-1185">Reference proteome</keyword>
<evidence type="ECO:0000313" key="11">
    <source>
        <dbReference type="EMBL" id="EGS18079.1"/>
    </source>
</evidence>
<dbReference type="GO" id="GO:0018064">
    <property type="term" value="F:protein-L-histidine N-tele-methyltransferase activity"/>
    <property type="evidence" value="ECO:0007669"/>
    <property type="project" value="UniProtKB-EC"/>
</dbReference>
<keyword evidence="4" id="KW-0963">Cytoplasm</keyword>
<dbReference type="InterPro" id="IPR019410">
    <property type="entry name" value="Methyltransf_16"/>
</dbReference>
<keyword evidence="6 11" id="KW-0808">Transferase</keyword>
<evidence type="ECO:0000256" key="5">
    <source>
        <dbReference type="ARBA" id="ARBA00022603"/>
    </source>
</evidence>
<proteinExistence type="inferred from homology"/>